<evidence type="ECO:0000313" key="1">
    <source>
        <dbReference type="EMBL" id="GAU90962.1"/>
    </source>
</evidence>
<proteinExistence type="predicted"/>
<name>A0A1D1UTC4_RAMVA</name>
<protein>
    <submittedName>
        <fullName evidence="1">Uncharacterized protein</fullName>
    </submittedName>
</protein>
<gene>
    <name evidence="1" type="primary">RvY_03308</name>
    <name evidence="1" type="synonym">RvY_03308.1</name>
    <name evidence="1" type="ORF">RvY_03308-1</name>
</gene>
<dbReference type="EMBL" id="BDGG01000001">
    <property type="protein sequence ID" value="GAU90962.1"/>
    <property type="molecule type" value="Genomic_DNA"/>
</dbReference>
<evidence type="ECO:0000313" key="2">
    <source>
        <dbReference type="Proteomes" id="UP000186922"/>
    </source>
</evidence>
<dbReference type="Proteomes" id="UP000186922">
    <property type="component" value="Unassembled WGS sequence"/>
</dbReference>
<sequence>MRSFEWRMCWSLADSTILSFPCGLKGEPCTIHVFGKVWPNAIDWIGAIFDAMHAKKRNRLQQTVKAGSLMRRLEQRTKRGGHISWDSTILPWILRTARRSGRHRMAGLIFHPYME</sequence>
<reference evidence="1 2" key="1">
    <citation type="journal article" date="2016" name="Nat. Commun.">
        <title>Extremotolerant tardigrade genome and improved radiotolerance of human cultured cells by tardigrade-unique protein.</title>
        <authorList>
            <person name="Hashimoto T."/>
            <person name="Horikawa D.D."/>
            <person name="Saito Y."/>
            <person name="Kuwahara H."/>
            <person name="Kozuka-Hata H."/>
            <person name="Shin-I T."/>
            <person name="Minakuchi Y."/>
            <person name="Ohishi K."/>
            <person name="Motoyama A."/>
            <person name="Aizu T."/>
            <person name="Enomoto A."/>
            <person name="Kondo K."/>
            <person name="Tanaka S."/>
            <person name="Hara Y."/>
            <person name="Koshikawa S."/>
            <person name="Sagara H."/>
            <person name="Miura T."/>
            <person name="Yokobori S."/>
            <person name="Miyagawa K."/>
            <person name="Suzuki Y."/>
            <person name="Kubo T."/>
            <person name="Oyama M."/>
            <person name="Kohara Y."/>
            <person name="Fujiyama A."/>
            <person name="Arakawa K."/>
            <person name="Katayama T."/>
            <person name="Toyoda A."/>
            <person name="Kunieda T."/>
        </authorList>
    </citation>
    <scope>NUCLEOTIDE SEQUENCE [LARGE SCALE GENOMIC DNA]</scope>
    <source>
        <strain evidence="1 2">YOKOZUNA-1</strain>
    </source>
</reference>
<keyword evidence="2" id="KW-1185">Reference proteome</keyword>
<dbReference type="AlphaFoldDB" id="A0A1D1UTC4"/>
<organism evidence="1 2">
    <name type="scientific">Ramazzottius varieornatus</name>
    <name type="common">Water bear</name>
    <name type="synonym">Tardigrade</name>
    <dbReference type="NCBI Taxonomy" id="947166"/>
    <lineage>
        <taxon>Eukaryota</taxon>
        <taxon>Metazoa</taxon>
        <taxon>Ecdysozoa</taxon>
        <taxon>Tardigrada</taxon>
        <taxon>Eutardigrada</taxon>
        <taxon>Parachela</taxon>
        <taxon>Hypsibioidea</taxon>
        <taxon>Ramazzottiidae</taxon>
        <taxon>Ramazzottius</taxon>
    </lineage>
</organism>
<accession>A0A1D1UTC4</accession>
<comment type="caution">
    <text evidence="1">The sequence shown here is derived from an EMBL/GenBank/DDBJ whole genome shotgun (WGS) entry which is preliminary data.</text>
</comment>